<protein>
    <submittedName>
        <fullName evidence="2">Uncharacterized protein</fullName>
    </submittedName>
</protein>
<dbReference type="OrthoDB" id="3253416at2759"/>
<accession>A0A8E2AMQ7</accession>
<keyword evidence="3" id="KW-1185">Reference proteome</keyword>
<dbReference type="Proteomes" id="UP000250043">
    <property type="component" value="Unassembled WGS sequence"/>
</dbReference>
<reference evidence="2 3" key="1">
    <citation type="submission" date="2016-07" db="EMBL/GenBank/DDBJ databases">
        <title>Draft genome of the white-rot fungus Obba rivulosa 3A-2.</title>
        <authorList>
            <consortium name="DOE Joint Genome Institute"/>
            <person name="Miettinen O."/>
            <person name="Riley R."/>
            <person name="Acob R."/>
            <person name="Barry K."/>
            <person name="Cullen D."/>
            <person name="De Vries R."/>
            <person name="Hainaut M."/>
            <person name="Hatakka A."/>
            <person name="Henrissat B."/>
            <person name="Hilden K."/>
            <person name="Kuo R."/>
            <person name="Labutti K."/>
            <person name="Lipzen A."/>
            <person name="Makela M.R."/>
            <person name="Sandor L."/>
            <person name="Spatafora J.W."/>
            <person name="Grigoriev I.V."/>
            <person name="Hibbett D.S."/>
        </authorList>
    </citation>
    <scope>NUCLEOTIDE SEQUENCE [LARGE SCALE GENOMIC DNA]</scope>
    <source>
        <strain evidence="2 3">3A-2</strain>
    </source>
</reference>
<dbReference type="AlphaFoldDB" id="A0A8E2AMQ7"/>
<organism evidence="2 3">
    <name type="scientific">Obba rivulosa</name>
    <dbReference type="NCBI Taxonomy" id="1052685"/>
    <lineage>
        <taxon>Eukaryota</taxon>
        <taxon>Fungi</taxon>
        <taxon>Dikarya</taxon>
        <taxon>Basidiomycota</taxon>
        <taxon>Agaricomycotina</taxon>
        <taxon>Agaricomycetes</taxon>
        <taxon>Polyporales</taxon>
        <taxon>Gelatoporiaceae</taxon>
        <taxon>Obba</taxon>
    </lineage>
</organism>
<name>A0A8E2AMQ7_9APHY</name>
<gene>
    <name evidence="2" type="ORF">OBBRIDRAFT_736014</name>
</gene>
<feature type="region of interest" description="Disordered" evidence="1">
    <location>
        <begin position="129"/>
        <end position="153"/>
    </location>
</feature>
<sequence>MPRGTTTTQSFPGGSTTTRFRVNPRPTYSERMSQTRAGIRQLIQVKLRDITLDDTATMRYPTFWRDVTEKYHVIVEGWPRDIPFKNLSDLSNVQVLETLLQGWESGAIHFRRISDAEFRQLAEARRAQLAEQAAAGHPQANDQDEERDDVDEE</sequence>
<proteinExistence type="predicted"/>
<dbReference type="EMBL" id="KV722482">
    <property type="protein sequence ID" value="OCH87528.1"/>
    <property type="molecule type" value="Genomic_DNA"/>
</dbReference>
<evidence type="ECO:0000256" key="1">
    <source>
        <dbReference type="SAM" id="MobiDB-lite"/>
    </source>
</evidence>
<feature type="compositionally biased region" description="Acidic residues" evidence="1">
    <location>
        <begin position="142"/>
        <end position="153"/>
    </location>
</feature>
<evidence type="ECO:0000313" key="3">
    <source>
        <dbReference type="Proteomes" id="UP000250043"/>
    </source>
</evidence>
<feature type="region of interest" description="Disordered" evidence="1">
    <location>
        <begin position="1"/>
        <end position="31"/>
    </location>
</feature>
<evidence type="ECO:0000313" key="2">
    <source>
        <dbReference type="EMBL" id="OCH87528.1"/>
    </source>
</evidence>
<feature type="compositionally biased region" description="Polar residues" evidence="1">
    <location>
        <begin position="1"/>
        <end position="20"/>
    </location>
</feature>